<dbReference type="EMBL" id="CAMAPE010000046">
    <property type="protein sequence ID" value="CAH9104627.1"/>
    <property type="molecule type" value="Genomic_DNA"/>
</dbReference>
<dbReference type="PANTHER" id="PTHR31286">
    <property type="entry name" value="GLYCINE-RICH CELL WALL STRUCTURAL PROTEIN 1.8-LIKE"/>
    <property type="match status" value="1"/>
</dbReference>
<accession>A0A9P0ZJ63</accession>
<feature type="compositionally biased region" description="Low complexity" evidence="1">
    <location>
        <begin position="210"/>
        <end position="226"/>
    </location>
</feature>
<keyword evidence="3" id="KW-1185">Reference proteome</keyword>
<dbReference type="Proteomes" id="UP001152484">
    <property type="component" value="Unassembled WGS sequence"/>
</dbReference>
<proteinExistence type="predicted"/>
<dbReference type="PANTHER" id="PTHR31286:SF180">
    <property type="entry name" value="OS10G0362600 PROTEIN"/>
    <property type="match status" value="1"/>
</dbReference>
<dbReference type="AlphaFoldDB" id="A0A9P0ZJ63"/>
<evidence type="ECO:0000313" key="3">
    <source>
        <dbReference type="Proteomes" id="UP001152484"/>
    </source>
</evidence>
<gene>
    <name evidence="2" type="ORF">CEURO_LOCUS16628</name>
</gene>
<name>A0A9P0ZJ63_CUSEU</name>
<evidence type="ECO:0000313" key="2">
    <source>
        <dbReference type="EMBL" id="CAH9104627.1"/>
    </source>
</evidence>
<reference evidence="2" key="1">
    <citation type="submission" date="2022-07" db="EMBL/GenBank/DDBJ databases">
        <authorList>
            <person name="Macas J."/>
            <person name="Novak P."/>
            <person name="Neumann P."/>
        </authorList>
    </citation>
    <scope>NUCLEOTIDE SEQUENCE</scope>
</reference>
<evidence type="ECO:0000256" key="1">
    <source>
        <dbReference type="SAM" id="MobiDB-lite"/>
    </source>
</evidence>
<evidence type="ECO:0008006" key="4">
    <source>
        <dbReference type="Google" id="ProtNLM"/>
    </source>
</evidence>
<sequence>MLSEDFTFDDEAFLKVPIWVKFPNLPLNLWNEEALSMIASKVGVPITTDKVTQEMTNYNFARVLIEVDITLAPCLSLPIRLPSGKIFKQVVVYETFPIFCFHCKSYDHHPFICNELGWNKKDKVRISNDVKKGLNGKVISLTKCGGRDEGKPKLDVVGGKGDEVVAISDLADSALGIDPTELPTGSQILIPNPPGSSPNPPGFQRQPAPAGSAVSSGGSVDDVVAAPDPTGSSDQMAALGRCVSLESELKKDDVVFKCEIIGAKKFKLFVKPFKHVQASVTRVDRFLRLTDDLDKRGLTFTDHCMESLPGFTMKKGEVSFVAKFNNPFHVFFGC</sequence>
<protein>
    <recommendedName>
        <fullName evidence="4">DUF4283 domain-containing protein</fullName>
    </recommendedName>
</protein>
<feature type="compositionally biased region" description="Pro residues" evidence="1">
    <location>
        <begin position="191"/>
        <end position="201"/>
    </location>
</feature>
<organism evidence="2 3">
    <name type="scientific">Cuscuta europaea</name>
    <name type="common">European dodder</name>
    <dbReference type="NCBI Taxonomy" id="41803"/>
    <lineage>
        <taxon>Eukaryota</taxon>
        <taxon>Viridiplantae</taxon>
        <taxon>Streptophyta</taxon>
        <taxon>Embryophyta</taxon>
        <taxon>Tracheophyta</taxon>
        <taxon>Spermatophyta</taxon>
        <taxon>Magnoliopsida</taxon>
        <taxon>eudicotyledons</taxon>
        <taxon>Gunneridae</taxon>
        <taxon>Pentapetalae</taxon>
        <taxon>asterids</taxon>
        <taxon>lamiids</taxon>
        <taxon>Solanales</taxon>
        <taxon>Convolvulaceae</taxon>
        <taxon>Cuscuteae</taxon>
        <taxon>Cuscuta</taxon>
        <taxon>Cuscuta subgen. Cuscuta</taxon>
    </lineage>
</organism>
<dbReference type="OrthoDB" id="851886at2759"/>
<dbReference type="InterPro" id="IPR040256">
    <property type="entry name" value="At4g02000-like"/>
</dbReference>
<feature type="region of interest" description="Disordered" evidence="1">
    <location>
        <begin position="185"/>
        <end position="232"/>
    </location>
</feature>
<comment type="caution">
    <text evidence="2">The sequence shown here is derived from an EMBL/GenBank/DDBJ whole genome shotgun (WGS) entry which is preliminary data.</text>
</comment>